<dbReference type="PROSITE" id="PS50888">
    <property type="entry name" value="BHLH"/>
    <property type="match status" value="1"/>
</dbReference>
<gene>
    <name evidence="15" type="ORF">fugu_014491</name>
</gene>
<feature type="domain" description="Orange" evidence="14">
    <location>
        <begin position="121"/>
        <end position="154"/>
    </location>
</feature>
<dbReference type="Gene3D" id="4.10.280.10">
    <property type="entry name" value="Helix-loop-helix DNA-binding domain"/>
    <property type="match status" value="1"/>
</dbReference>
<dbReference type="SUPFAM" id="SSF47459">
    <property type="entry name" value="HLH, helix-loop-helix DNA-binding domain"/>
    <property type="match status" value="1"/>
</dbReference>
<dbReference type="Proteomes" id="UP000516260">
    <property type="component" value="Chromosome 15"/>
</dbReference>
<reference evidence="15 16" key="1">
    <citation type="submission" date="2019-04" db="EMBL/GenBank/DDBJ databases">
        <title>The sequence and de novo assembly of Takifugu bimaculatus genome using PacBio and Hi-C technologies.</title>
        <authorList>
            <person name="Xu P."/>
            <person name="Liu B."/>
            <person name="Zhou Z."/>
        </authorList>
    </citation>
    <scope>NUCLEOTIDE SEQUENCE [LARGE SCALE GENOMIC DNA]</scope>
    <source>
        <strain evidence="15">TB-2018</strain>
        <tissue evidence="15">Muscle</tissue>
    </source>
</reference>
<dbReference type="InterPro" id="IPR003650">
    <property type="entry name" value="Orange_dom"/>
</dbReference>
<feature type="domain" description="BHLH" evidence="13">
    <location>
        <begin position="50"/>
        <end position="102"/>
    </location>
</feature>
<dbReference type="InterPro" id="IPR050370">
    <property type="entry name" value="HES_HEY"/>
</dbReference>
<feature type="region of interest" description="Disordered" evidence="12">
    <location>
        <begin position="1"/>
        <end position="58"/>
    </location>
</feature>
<keyword evidence="4" id="KW-0221">Differentiation</keyword>
<keyword evidence="5" id="KW-0805">Transcription regulation</keyword>
<dbReference type="AlphaFoldDB" id="A0A4Z2C1C7"/>
<dbReference type="SUPFAM" id="SSF158457">
    <property type="entry name" value="Orange domain-like"/>
    <property type="match status" value="1"/>
</dbReference>
<feature type="region of interest" description="Disordered" evidence="12">
    <location>
        <begin position="162"/>
        <end position="237"/>
    </location>
</feature>
<dbReference type="InterPro" id="IPR011598">
    <property type="entry name" value="bHLH_dom"/>
</dbReference>
<evidence type="ECO:0000259" key="13">
    <source>
        <dbReference type="PROSITE" id="PS50888"/>
    </source>
</evidence>
<feature type="compositionally biased region" description="Basic and acidic residues" evidence="12">
    <location>
        <begin position="40"/>
        <end position="58"/>
    </location>
</feature>
<comment type="function">
    <text evidence="8">Does not bind DNA itself but suppresses both HES1-mediated N box-dependent transcriptional repression and binding of HES1 to E box sequences. Also suppresses HES1-mediated inhibition of the heterodimer formed by ASCL1/MASH1 and TCF3/E47, allowing ASCL1 and TCF3 to up-regulate transcription in its presence. Promotes cell differentiation.</text>
</comment>
<comment type="subcellular location">
    <subcellularLocation>
        <location evidence="1">Nucleus</location>
    </subcellularLocation>
</comment>
<keyword evidence="2" id="KW-0217">Developmental protein</keyword>
<keyword evidence="6" id="KW-0804">Transcription</keyword>
<comment type="caution">
    <text evidence="15">The sequence shown here is derived from an EMBL/GenBank/DDBJ whole genome shotgun (WGS) entry which is preliminary data.</text>
</comment>
<dbReference type="GO" id="GO:0006355">
    <property type="term" value="P:regulation of DNA-templated transcription"/>
    <property type="evidence" value="ECO:0007669"/>
    <property type="project" value="InterPro"/>
</dbReference>
<evidence type="ECO:0000256" key="11">
    <source>
        <dbReference type="ARBA" id="ARBA00081410"/>
    </source>
</evidence>
<evidence type="ECO:0000256" key="9">
    <source>
        <dbReference type="ARBA" id="ARBA00064255"/>
    </source>
</evidence>
<dbReference type="PANTHER" id="PTHR10985">
    <property type="entry name" value="BASIC HELIX-LOOP-HELIX TRANSCRIPTION FACTOR, HES-RELATED"/>
    <property type="match status" value="1"/>
</dbReference>
<protein>
    <recommendedName>
        <fullName evidence="10">Transcription cofactor HES-6</fullName>
    </recommendedName>
    <alternativeName>
        <fullName evidence="11">Hairy and enhancer of split 6</fullName>
    </alternativeName>
</protein>
<comment type="subunit">
    <text evidence="9">Transcription repression requires formation of a complex with a corepressor protein of the Groucho/TLE family. Interacts with HES1.</text>
</comment>
<dbReference type="SMART" id="SM00353">
    <property type="entry name" value="HLH"/>
    <property type="match status" value="1"/>
</dbReference>
<evidence type="ECO:0000256" key="12">
    <source>
        <dbReference type="SAM" id="MobiDB-lite"/>
    </source>
</evidence>
<feature type="compositionally biased region" description="Low complexity" evidence="12">
    <location>
        <begin position="185"/>
        <end position="194"/>
    </location>
</feature>
<evidence type="ECO:0000256" key="8">
    <source>
        <dbReference type="ARBA" id="ARBA00055708"/>
    </source>
</evidence>
<proteinExistence type="predicted"/>
<evidence type="ECO:0000256" key="7">
    <source>
        <dbReference type="ARBA" id="ARBA00023242"/>
    </source>
</evidence>
<dbReference type="Pfam" id="PF00010">
    <property type="entry name" value="HLH"/>
    <property type="match status" value="1"/>
</dbReference>
<evidence type="ECO:0000256" key="10">
    <source>
        <dbReference type="ARBA" id="ARBA00073426"/>
    </source>
</evidence>
<dbReference type="GO" id="GO:1990837">
    <property type="term" value="F:sequence-specific double-stranded DNA binding"/>
    <property type="evidence" value="ECO:0007669"/>
    <property type="project" value="UniProtKB-ARBA"/>
</dbReference>
<dbReference type="EMBL" id="SWLE01000007">
    <property type="protein sequence ID" value="TNM98245.1"/>
    <property type="molecule type" value="Genomic_DNA"/>
</dbReference>
<name>A0A4Z2C1C7_9TELE</name>
<dbReference type="Pfam" id="PF07527">
    <property type="entry name" value="Hairy_orange"/>
    <property type="match status" value="1"/>
</dbReference>
<keyword evidence="16" id="KW-1185">Reference proteome</keyword>
<feature type="compositionally biased region" description="Polar residues" evidence="12">
    <location>
        <begin position="18"/>
        <end position="31"/>
    </location>
</feature>
<accession>A0A4Z2C1C7</accession>
<evidence type="ECO:0000256" key="3">
    <source>
        <dbReference type="ARBA" id="ARBA00022491"/>
    </source>
</evidence>
<dbReference type="GO" id="GO:0030154">
    <property type="term" value="P:cell differentiation"/>
    <property type="evidence" value="ECO:0007669"/>
    <property type="project" value="UniProtKB-KW"/>
</dbReference>
<keyword evidence="7" id="KW-0539">Nucleus</keyword>
<evidence type="ECO:0000256" key="2">
    <source>
        <dbReference type="ARBA" id="ARBA00022473"/>
    </source>
</evidence>
<organism evidence="15 16">
    <name type="scientific">Takifugu bimaculatus</name>
    <dbReference type="NCBI Taxonomy" id="433685"/>
    <lineage>
        <taxon>Eukaryota</taxon>
        <taxon>Metazoa</taxon>
        <taxon>Chordata</taxon>
        <taxon>Craniata</taxon>
        <taxon>Vertebrata</taxon>
        <taxon>Euteleostomi</taxon>
        <taxon>Actinopterygii</taxon>
        <taxon>Neopterygii</taxon>
        <taxon>Teleostei</taxon>
        <taxon>Neoteleostei</taxon>
        <taxon>Acanthomorphata</taxon>
        <taxon>Eupercaria</taxon>
        <taxon>Tetraodontiformes</taxon>
        <taxon>Tetradontoidea</taxon>
        <taxon>Tetraodontidae</taxon>
        <taxon>Takifugu</taxon>
    </lineage>
</organism>
<evidence type="ECO:0000256" key="5">
    <source>
        <dbReference type="ARBA" id="ARBA00023015"/>
    </source>
</evidence>
<evidence type="ECO:0000313" key="15">
    <source>
        <dbReference type="EMBL" id="TNM98245.1"/>
    </source>
</evidence>
<evidence type="ECO:0000313" key="16">
    <source>
        <dbReference type="Proteomes" id="UP000516260"/>
    </source>
</evidence>
<evidence type="ECO:0000256" key="4">
    <source>
        <dbReference type="ARBA" id="ARBA00022782"/>
    </source>
</evidence>
<dbReference type="FunFam" id="4.10.280.10:FF:000081">
    <property type="entry name" value="transcription cofactor HES-6 isoform X1"/>
    <property type="match status" value="1"/>
</dbReference>
<dbReference type="GO" id="GO:0005634">
    <property type="term" value="C:nucleus"/>
    <property type="evidence" value="ECO:0007669"/>
    <property type="project" value="UniProtKB-SubCell"/>
</dbReference>
<dbReference type="PROSITE" id="PS51054">
    <property type="entry name" value="ORANGE"/>
    <property type="match status" value="1"/>
</dbReference>
<evidence type="ECO:0000256" key="6">
    <source>
        <dbReference type="ARBA" id="ARBA00023163"/>
    </source>
</evidence>
<keyword evidence="3" id="KW-0678">Repressor</keyword>
<evidence type="ECO:0000259" key="14">
    <source>
        <dbReference type="PROSITE" id="PS51054"/>
    </source>
</evidence>
<dbReference type="InterPro" id="IPR036638">
    <property type="entry name" value="HLH_DNA-bd_sf"/>
</dbReference>
<sequence length="237" mass="25985">MSVYEPLRGRVCGPSAPPTVSNGSLDLQTNMAPLRSNADGTDRGDGLESDRKARKPLVEKKRRARINKSLEELRLLVADPDLQSKLENAELLAMTVKRVENILQAPTPDAEASSREACERFTAGYIQCMHDVHTFVSTCPGVDQTFAAELLHHLMESMPLNDQERQRGIPDALSTRPPCGGGSAPRGSPAPSSSDHPYSDLDETESEQNHFSSLDEAESQDLSFFSGAPSKPTWRPW</sequence>
<evidence type="ECO:0000256" key="1">
    <source>
        <dbReference type="ARBA" id="ARBA00004123"/>
    </source>
</evidence>
<dbReference type="GO" id="GO:0046983">
    <property type="term" value="F:protein dimerization activity"/>
    <property type="evidence" value="ECO:0007669"/>
    <property type="project" value="InterPro"/>
</dbReference>